<name>A0A560EWU5_9PROT</name>
<reference evidence="2 3" key="1">
    <citation type="submission" date="2019-06" db="EMBL/GenBank/DDBJ databases">
        <title>Genomic Encyclopedia of Type Strains, Phase IV (KMG-V): Genome sequencing to study the core and pangenomes of soil and plant-associated prokaryotes.</title>
        <authorList>
            <person name="Whitman W."/>
        </authorList>
    </citation>
    <scope>NUCLEOTIDE SEQUENCE [LARGE SCALE GENOMIC DNA]</scope>
    <source>
        <strain evidence="2 3">BR 11880</strain>
    </source>
</reference>
<accession>A0A560EWU5</accession>
<dbReference type="Proteomes" id="UP000319859">
    <property type="component" value="Unassembled WGS sequence"/>
</dbReference>
<feature type="region of interest" description="Disordered" evidence="1">
    <location>
        <begin position="113"/>
        <end position="141"/>
    </location>
</feature>
<dbReference type="AlphaFoldDB" id="A0A560EWU5"/>
<evidence type="ECO:0000256" key="1">
    <source>
        <dbReference type="SAM" id="MobiDB-lite"/>
    </source>
</evidence>
<gene>
    <name evidence="2" type="ORF">FBZ89_11952</name>
</gene>
<organism evidence="2 3">
    <name type="scientific">Nitrospirillum amazonense</name>
    <dbReference type="NCBI Taxonomy" id="28077"/>
    <lineage>
        <taxon>Bacteria</taxon>
        <taxon>Pseudomonadati</taxon>
        <taxon>Pseudomonadota</taxon>
        <taxon>Alphaproteobacteria</taxon>
        <taxon>Rhodospirillales</taxon>
        <taxon>Azospirillaceae</taxon>
        <taxon>Nitrospirillum</taxon>
    </lineage>
</organism>
<evidence type="ECO:0000313" key="2">
    <source>
        <dbReference type="EMBL" id="TWB13837.1"/>
    </source>
</evidence>
<evidence type="ECO:0000313" key="3">
    <source>
        <dbReference type="Proteomes" id="UP000319859"/>
    </source>
</evidence>
<feature type="region of interest" description="Disordered" evidence="1">
    <location>
        <begin position="40"/>
        <end position="59"/>
    </location>
</feature>
<comment type="caution">
    <text evidence="2">The sequence shown here is derived from an EMBL/GenBank/DDBJ whole genome shotgun (WGS) entry which is preliminary data.</text>
</comment>
<dbReference type="EMBL" id="VITN01000019">
    <property type="protein sequence ID" value="TWB13837.1"/>
    <property type="molecule type" value="Genomic_DNA"/>
</dbReference>
<protein>
    <submittedName>
        <fullName evidence="2">Uncharacterized protein</fullName>
    </submittedName>
</protein>
<sequence length="141" mass="14269">MGVLIVAGFTFIGVEVWRRATDPSHPRAFGRHADTATLGTTTVGTTTAGTTTGSALPPGALAPLLKLPEGSRIEAMTSVGSRLAVQVVLPGGAQQIVLLEPSTGKVQIAVVTGTTSSGTPSSTGGAPEPNQTMRPQVLRTP</sequence>
<feature type="compositionally biased region" description="Low complexity" evidence="1">
    <location>
        <begin position="113"/>
        <end position="125"/>
    </location>
</feature>
<proteinExistence type="predicted"/>